<gene>
    <name evidence="2" type="ORF">ATL39_3083</name>
</gene>
<dbReference type="RefSeq" id="WP_120194217.1">
    <property type="nucleotide sequence ID" value="NZ_RAPK01000011.1"/>
</dbReference>
<name>A0A419UWZ6_9BACL</name>
<reference evidence="2 3" key="1">
    <citation type="submission" date="2018-09" db="EMBL/GenBank/DDBJ databases">
        <title>Genomic Encyclopedia of Archaeal and Bacterial Type Strains, Phase II (KMG-II): from individual species to whole genera.</title>
        <authorList>
            <person name="Goeker M."/>
        </authorList>
    </citation>
    <scope>NUCLEOTIDE SEQUENCE [LARGE SCALE GENOMIC DNA]</scope>
    <source>
        <strain evidence="2 3">DSM 17008</strain>
    </source>
</reference>
<accession>A0A419UWZ6</accession>
<organism evidence="2 3">
    <name type="scientific">Sinobaca qinghaiensis</name>
    <dbReference type="NCBI Taxonomy" id="342944"/>
    <lineage>
        <taxon>Bacteria</taxon>
        <taxon>Bacillati</taxon>
        <taxon>Bacillota</taxon>
        <taxon>Bacilli</taxon>
        <taxon>Bacillales</taxon>
        <taxon>Sporolactobacillaceae</taxon>
        <taxon>Sinobaca</taxon>
    </lineage>
</organism>
<feature type="compositionally biased region" description="Acidic residues" evidence="1">
    <location>
        <begin position="1"/>
        <end position="22"/>
    </location>
</feature>
<feature type="region of interest" description="Disordered" evidence="1">
    <location>
        <begin position="1"/>
        <end position="26"/>
    </location>
</feature>
<proteinExistence type="predicted"/>
<evidence type="ECO:0000313" key="3">
    <source>
        <dbReference type="Proteomes" id="UP000285120"/>
    </source>
</evidence>
<keyword evidence="3" id="KW-1185">Reference proteome</keyword>
<evidence type="ECO:0000256" key="1">
    <source>
        <dbReference type="SAM" id="MobiDB-lite"/>
    </source>
</evidence>
<dbReference type="OrthoDB" id="2451110at2"/>
<comment type="caution">
    <text evidence="2">The sequence shown here is derived from an EMBL/GenBank/DDBJ whole genome shotgun (WGS) entry which is preliminary data.</text>
</comment>
<dbReference type="AlphaFoldDB" id="A0A419UWZ6"/>
<protein>
    <submittedName>
        <fullName evidence="2">Uncharacterized protein</fullName>
    </submittedName>
</protein>
<dbReference type="EMBL" id="RAPK01000011">
    <property type="protein sequence ID" value="RKD69657.1"/>
    <property type="molecule type" value="Genomic_DNA"/>
</dbReference>
<evidence type="ECO:0000313" key="2">
    <source>
        <dbReference type="EMBL" id="RKD69657.1"/>
    </source>
</evidence>
<dbReference type="Proteomes" id="UP000285120">
    <property type="component" value="Unassembled WGS sequence"/>
</dbReference>
<sequence length="142" mass="16665">MEEDTSSESTDEAANETNDDESMTYAGTQETSNYFIGSHYVESKEDDIIQSYTVFSIIRDGEQSLAYQNRIERSLIHEDPSAQVILNSYKDLAANWPKLDIYFKEKWNELSTTSAQYYFMIPFLELVTYTALKKYRYQRREV</sequence>